<feature type="region of interest" description="Disordered" evidence="1">
    <location>
        <begin position="1"/>
        <end position="20"/>
    </location>
</feature>
<evidence type="ECO:0000313" key="2">
    <source>
        <dbReference type="EMBL" id="WMV59110.1"/>
    </source>
</evidence>
<sequence length="121" mass="13348">MPPRRANAGNENARNTNATPTILDQEVLNAEFQNAIQMLAQCVDNQNNQRAPVSTNANNGSDATIVQDSVKMNPLEFLGSQIGEDPKNFIDEVKKIFKVMQVTLTDRVELASNQLKNVAHI</sequence>
<name>A0AAF0V5V0_SOLVR</name>
<gene>
    <name evidence="2" type="ORF">MTR67_052495</name>
</gene>
<accession>A0AAF0V5V0</accession>
<evidence type="ECO:0000313" key="3">
    <source>
        <dbReference type="Proteomes" id="UP001234989"/>
    </source>
</evidence>
<organism evidence="2 3">
    <name type="scientific">Solanum verrucosum</name>
    <dbReference type="NCBI Taxonomy" id="315347"/>
    <lineage>
        <taxon>Eukaryota</taxon>
        <taxon>Viridiplantae</taxon>
        <taxon>Streptophyta</taxon>
        <taxon>Embryophyta</taxon>
        <taxon>Tracheophyta</taxon>
        <taxon>Spermatophyta</taxon>
        <taxon>Magnoliopsida</taxon>
        <taxon>eudicotyledons</taxon>
        <taxon>Gunneridae</taxon>
        <taxon>Pentapetalae</taxon>
        <taxon>asterids</taxon>
        <taxon>lamiids</taxon>
        <taxon>Solanales</taxon>
        <taxon>Solanaceae</taxon>
        <taxon>Solanoideae</taxon>
        <taxon>Solaneae</taxon>
        <taxon>Solanum</taxon>
    </lineage>
</organism>
<dbReference type="EMBL" id="CP133623">
    <property type="protein sequence ID" value="WMV59110.1"/>
    <property type="molecule type" value="Genomic_DNA"/>
</dbReference>
<evidence type="ECO:0008006" key="4">
    <source>
        <dbReference type="Google" id="ProtNLM"/>
    </source>
</evidence>
<keyword evidence="3" id="KW-1185">Reference proteome</keyword>
<dbReference type="AlphaFoldDB" id="A0AAF0V5V0"/>
<reference evidence="2" key="1">
    <citation type="submission" date="2023-08" db="EMBL/GenBank/DDBJ databases">
        <title>A de novo genome assembly of Solanum verrucosum Schlechtendal, a Mexican diploid species geographically isolated from the other diploid A-genome species in potato relatives.</title>
        <authorList>
            <person name="Hosaka K."/>
        </authorList>
    </citation>
    <scope>NUCLEOTIDE SEQUENCE</scope>
    <source>
        <tissue evidence="2">Young leaves</tissue>
    </source>
</reference>
<evidence type="ECO:0000256" key="1">
    <source>
        <dbReference type="SAM" id="MobiDB-lite"/>
    </source>
</evidence>
<protein>
    <recommendedName>
        <fullName evidence="4">Gag-pol polyprotein</fullName>
    </recommendedName>
</protein>
<dbReference type="Proteomes" id="UP001234989">
    <property type="component" value="Chromosome 12"/>
</dbReference>
<feature type="compositionally biased region" description="Low complexity" evidence="1">
    <location>
        <begin position="1"/>
        <end position="18"/>
    </location>
</feature>
<proteinExistence type="predicted"/>